<feature type="transmembrane region" description="Helical" evidence="9">
    <location>
        <begin position="609"/>
        <end position="639"/>
    </location>
</feature>
<keyword evidence="7 9" id="KW-0472">Membrane</keyword>
<evidence type="ECO:0000313" key="12">
    <source>
        <dbReference type="EMBL" id="MEK0187323.1"/>
    </source>
</evidence>
<evidence type="ECO:0000259" key="10">
    <source>
        <dbReference type="PROSITE" id="PS50006"/>
    </source>
</evidence>
<evidence type="ECO:0000256" key="1">
    <source>
        <dbReference type="ARBA" id="ARBA00004141"/>
    </source>
</evidence>
<feature type="transmembrane region" description="Helical" evidence="9">
    <location>
        <begin position="563"/>
        <end position="589"/>
    </location>
</feature>
<proteinExistence type="predicted"/>
<dbReference type="Proteomes" id="UP001384579">
    <property type="component" value="Unassembled WGS sequence"/>
</dbReference>
<dbReference type="InterPro" id="IPR013525">
    <property type="entry name" value="ABC2_TM"/>
</dbReference>
<dbReference type="SMART" id="SM00240">
    <property type="entry name" value="FHA"/>
    <property type="match status" value="2"/>
</dbReference>
<feature type="domain" description="ABC transporter" evidence="11">
    <location>
        <begin position="217"/>
        <end position="453"/>
    </location>
</feature>
<evidence type="ECO:0000256" key="5">
    <source>
        <dbReference type="ARBA" id="ARBA00022840"/>
    </source>
</evidence>
<feature type="domain" description="FHA" evidence="10">
    <location>
        <begin position="35"/>
        <end position="91"/>
    </location>
</feature>
<dbReference type="InterPro" id="IPR000253">
    <property type="entry name" value="FHA_dom"/>
</dbReference>
<dbReference type="PANTHER" id="PTHR48041">
    <property type="entry name" value="ABC TRANSPORTER G FAMILY MEMBER 28"/>
    <property type="match status" value="1"/>
</dbReference>
<dbReference type="Pfam" id="PF00498">
    <property type="entry name" value="FHA"/>
    <property type="match status" value="2"/>
</dbReference>
<dbReference type="Pfam" id="PF00005">
    <property type="entry name" value="ABC_tran"/>
    <property type="match status" value="1"/>
</dbReference>
<dbReference type="Gene3D" id="2.60.200.20">
    <property type="match status" value="2"/>
</dbReference>
<keyword evidence="13" id="KW-1185">Reference proteome</keyword>
<dbReference type="PROSITE" id="PS00211">
    <property type="entry name" value="ABC_TRANSPORTER_1"/>
    <property type="match status" value="1"/>
</dbReference>
<dbReference type="InterPro" id="IPR050352">
    <property type="entry name" value="ABCG_transporters"/>
</dbReference>
<evidence type="ECO:0000313" key="13">
    <source>
        <dbReference type="Proteomes" id="UP001384579"/>
    </source>
</evidence>
<organism evidence="12 13">
    <name type="scientific">Microcoleus anatoxicus PTRS2</name>
    <dbReference type="NCBI Taxonomy" id="2705321"/>
    <lineage>
        <taxon>Bacteria</taxon>
        <taxon>Bacillati</taxon>
        <taxon>Cyanobacteriota</taxon>
        <taxon>Cyanophyceae</taxon>
        <taxon>Oscillatoriophycideae</taxon>
        <taxon>Oscillatoriales</taxon>
        <taxon>Microcoleaceae</taxon>
        <taxon>Microcoleus</taxon>
        <taxon>Microcoleus anatoxicus</taxon>
    </lineage>
</organism>
<dbReference type="InterPro" id="IPR003439">
    <property type="entry name" value="ABC_transporter-like_ATP-bd"/>
</dbReference>
<dbReference type="Gene3D" id="3.40.50.300">
    <property type="entry name" value="P-loop containing nucleotide triphosphate hydrolases"/>
    <property type="match status" value="1"/>
</dbReference>
<feature type="domain" description="FHA" evidence="10">
    <location>
        <begin position="142"/>
        <end position="191"/>
    </location>
</feature>
<evidence type="ECO:0000256" key="9">
    <source>
        <dbReference type="SAM" id="Phobius"/>
    </source>
</evidence>
<evidence type="ECO:0000256" key="7">
    <source>
        <dbReference type="ARBA" id="ARBA00023136"/>
    </source>
</evidence>
<dbReference type="CDD" id="cd00060">
    <property type="entry name" value="FHA"/>
    <property type="match status" value="2"/>
</dbReference>
<keyword evidence="6 9" id="KW-1133">Transmembrane helix</keyword>
<dbReference type="InterPro" id="IPR017871">
    <property type="entry name" value="ABC_transporter-like_CS"/>
</dbReference>
<evidence type="ECO:0000256" key="4">
    <source>
        <dbReference type="ARBA" id="ARBA00022741"/>
    </source>
</evidence>
<dbReference type="RefSeq" id="WP_340519527.1">
    <property type="nucleotide sequence ID" value="NZ_JBBLXS010000339.1"/>
</dbReference>
<keyword evidence="4" id="KW-0547">Nucleotide-binding</keyword>
<keyword evidence="3 9" id="KW-0812">Transmembrane</keyword>
<keyword evidence="5" id="KW-0067">ATP-binding</keyword>
<dbReference type="SUPFAM" id="SSF52540">
    <property type="entry name" value="P-loop containing nucleoside triphosphate hydrolases"/>
    <property type="match status" value="1"/>
</dbReference>
<evidence type="ECO:0000256" key="2">
    <source>
        <dbReference type="ARBA" id="ARBA00022448"/>
    </source>
</evidence>
<gene>
    <name evidence="12" type="ORF">WMG39_21070</name>
</gene>
<dbReference type="EMBL" id="JBBLXS010000339">
    <property type="protein sequence ID" value="MEK0187323.1"/>
    <property type="molecule type" value="Genomic_DNA"/>
</dbReference>
<accession>A0ABU8YSF4</accession>
<dbReference type="SMART" id="SM00382">
    <property type="entry name" value="AAA"/>
    <property type="match status" value="1"/>
</dbReference>
<dbReference type="InterPro" id="IPR008984">
    <property type="entry name" value="SMAD_FHA_dom_sf"/>
</dbReference>
<name>A0ABU8YSF4_9CYAN</name>
<dbReference type="PANTHER" id="PTHR48041:SF139">
    <property type="entry name" value="PROTEIN SCARLET"/>
    <property type="match status" value="1"/>
</dbReference>
<evidence type="ECO:0000256" key="8">
    <source>
        <dbReference type="PROSITE-ProRule" id="PRU00182"/>
    </source>
</evidence>
<dbReference type="InterPro" id="IPR003593">
    <property type="entry name" value="AAA+_ATPase"/>
</dbReference>
<dbReference type="PROSITE" id="PS50889">
    <property type="entry name" value="S4"/>
    <property type="match status" value="1"/>
</dbReference>
<evidence type="ECO:0000256" key="6">
    <source>
        <dbReference type="ARBA" id="ARBA00022989"/>
    </source>
</evidence>
<keyword evidence="8" id="KW-0694">RNA-binding</keyword>
<feature type="transmembrane region" description="Helical" evidence="9">
    <location>
        <begin position="651"/>
        <end position="675"/>
    </location>
</feature>
<comment type="caution">
    <text evidence="12">The sequence shown here is derived from an EMBL/GenBank/DDBJ whole genome shotgun (WGS) entry which is preliminary data.</text>
</comment>
<feature type="transmembrane region" description="Helical" evidence="9">
    <location>
        <begin position="681"/>
        <end position="700"/>
    </location>
</feature>
<protein>
    <submittedName>
        <fullName evidence="12">FHA domain-containing protein</fullName>
    </submittedName>
</protein>
<evidence type="ECO:0000256" key="3">
    <source>
        <dbReference type="ARBA" id="ARBA00022692"/>
    </source>
</evidence>
<dbReference type="Pfam" id="PF12698">
    <property type="entry name" value="ABC2_membrane_3"/>
    <property type="match status" value="1"/>
</dbReference>
<feature type="transmembrane region" description="Helical" evidence="9">
    <location>
        <begin position="763"/>
        <end position="782"/>
    </location>
</feature>
<comment type="subcellular location">
    <subcellularLocation>
        <location evidence="1">Membrane</location>
        <topology evidence="1">Multi-pass membrane protein</topology>
    </subcellularLocation>
</comment>
<dbReference type="InterPro" id="IPR027417">
    <property type="entry name" value="P-loop_NTPase"/>
</dbReference>
<sequence length="810" mass="89599">MTGSIGQPTALSNRPYLVLNSQGQVLQFELTQQQHVLGRDRTRADLIVPELWRAVSNVHAVLRQVGDNYWIYDGNGQQPSTNGLFVDRTRITPNDGYCLKNGTEIKIGLDPKNQVLLTYFNPTANQVVASNKQSISLKNRSVLLGRDPNAALQLDSPLVSRRHATIDQDSRGNYILQDHSANGVFVNGQRVTNSVQLSEGDAIRIGPFTLIYHSGELEMQDSGNQIRLDADCLVIPKRLRRIKLAIEPGQFVALVGGSGAGKSTLMRTLLGIEKTTSGIVYINGDDLRKNFNIYRNQIGYVPQDDIIHADLKVEEVLTYAAKLRLPPDTNVKQVVAKTLEDIEMTHRSKALVKELSGGQRKRVSIGVELLANPKLFFLDEPTSGLDPGLDKKMMQLLRKLASQGRTVILVTHATANITMCDRIVFMGRGGRLCYFGPPKIALDFFDVKTGDFADIYNELETEESNVQSWADKFSNSPYYQQYIENHFSIDKTTNTPQKKSTPPPQPKSVSFIQQLVILAQRYFQLVCRDGVNLSLALLTAPIGISLLRLAVRDKDPLIGAPEATLAPLALRVLFVFTCAAIWVGLATSIQEIVKESAIYLRERLVNLGLFAYVGSKVLILSGLALLQTILMVAIILIAFKHPEPSLISWPVGVSITTFLTLLSCVSLGLVVSAIVKNGSQANSALPLLLLPQIIFSGVLFKMEGAASKFSWLMLSRWSVGAYGSLVNVNAMVPAATKLPDGSTLPQPFEPTPVYEHTWENLSLNWGILCVHILVYLILTVCLQKWKHILFQFFDRISNLVKKMMKLVGGK</sequence>
<keyword evidence="2" id="KW-0813">Transport</keyword>
<reference evidence="12 13" key="1">
    <citation type="journal article" date="2020" name="Harmful Algae">
        <title>Molecular and morphological characterization of a novel dihydroanatoxin-a producing Microcoleus species (cyanobacteria) from the Russian River, California, USA.</title>
        <authorList>
            <person name="Conklin K.Y."/>
            <person name="Stancheva R."/>
            <person name="Otten T.G."/>
            <person name="Fadness R."/>
            <person name="Boyer G.L."/>
            <person name="Read B."/>
            <person name="Zhang X."/>
            <person name="Sheath R.G."/>
        </authorList>
    </citation>
    <scope>NUCLEOTIDE SEQUENCE [LARGE SCALE GENOMIC DNA]</scope>
    <source>
        <strain evidence="12 13">PTRS2</strain>
    </source>
</reference>
<dbReference type="SUPFAM" id="SSF49879">
    <property type="entry name" value="SMAD/FHA domain"/>
    <property type="match status" value="2"/>
</dbReference>
<dbReference type="PROSITE" id="PS50893">
    <property type="entry name" value="ABC_TRANSPORTER_2"/>
    <property type="match status" value="1"/>
</dbReference>
<dbReference type="PROSITE" id="PS50006">
    <property type="entry name" value="FHA_DOMAIN"/>
    <property type="match status" value="2"/>
</dbReference>
<evidence type="ECO:0000259" key="11">
    <source>
        <dbReference type="PROSITE" id="PS50893"/>
    </source>
</evidence>